<evidence type="ECO:0000313" key="2">
    <source>
        <dbReference type="EMBL" id="MFC7602286.1"/>
    </source>
</evidence>
<dbReference type="InterPro" id="IPR011990">
    <property type="entry name" value="TPR-like_helical_dom_sf"/>
</dbReference>
<comment type="caution">
    <text evidence="2">The sequence shown here is derived from an EMBL/GenBank/DDBJ whole genome shotgun (WGS) entry which is preliminary data.</text>
</comment>
<dbReference type="InterPro" id="IPR027417">
    <property type="entry name" value="P-loop_NTPase"/>
</dbReference>
<dbReference type="Gene3D" id="1.10.8.430">
    <property type="entry name" value="Helical domain of apoptotic protease-activating factors"/>
    <property type="match status" value="1"/>
</dbReference>
<dbReference type="InterPro" id="IPR042197">
    <property type="entry name" value="Apaf_helical"/>
</dbReference>
<name>A0ABW2T3F0_9ACTN</name>
<dbReference type="SUPFAM" id="SSF52540">
    <property type="entry name" value="P-loop containing nucleoside triphosphate hydrolases"/>
    <property type="match status" value="1"/>
</dbReference>
<protein>
    <submittedName>
        <fullName evidence="2">ATP-binding protein</fullName>
    </submittedName>
</protein>
<proteinExistence type="predicted"/>
<dbReference type="InterPro" id="IPR019734">
    <property type="entry name" value="TPR_rpt"/>
</dbReference>
<feature type="domain" description="NB-ARC" evidence="1">
    <location>
        <begin position="47"/>
        <end position="212"/>
    </location>
</feature>
<dbReference type="PANTHER" id="PTHR47691">
    <property type="entry name" value="REGULATOR-RELATED"/>
    <property type="match status" value="1"/>
</dbReference>
<evidence type="ECO:0000313" key="3">
    <source>
        <dbReference type="Proteomes" id="UP001596514"/>
    </source>
</evidence>
<keyword evidence="2" id="KW-0067">ATP-binding</keyword>
<dbReference type="SUPFAM" id="SSF48452">
    <property type="entry name" value="TPR-like"/>
    <property type="match status" value="2"/>
</dbReference>
<accession>A0ABW2T3F0</accession>
<dbReference type="RefSeq" id="WP_343964305.1">
    <property type="nucleotide sequence ID" value="NZ_BAAAGK010000023.1"/>
</dbReference>
<dbReference type="Gene3D" id="1.25.40.10">
    <property type="entry name" value="Tetratricopeptide repeat domain"/>
    <property type="match status" value="2"/>
</dbReference>
<dbReference type="PRINTS" id="PR00364">
    <property type="entry name" value="DISEASERSIST"/>
</dbReference>
<dbReference type="Pfam" id="PF13424">
    <property type="entry name" value="TPR_12"/>
    <property type="match status" value="2"/>
</dbReference>
<sequence>MPEMHAGRDLYVAGRDLIIHQHLDQPFTITAGLYQLPADLADFTGREEALETLRSWLAGAEDTVVLSAISGMGGVGKTTLAIRLAHRLRDLFPDGQLYVNLRGAEAESLDPSEVLAGFLRAFGVQGPAIPPGTAERAAFYRGLLDGRRVLVVLDNAASAAQLRPLLPGMPGCAALITSRQRLPTLEGARGFDLDVLTHEAALELLRKIVGPVRVDAEAEAAERLVRLCGHLPLAVRITGARLAVRPHWRLARMLIRLENEHHRLEELKVGDLSVRASFSLSYAALTEEEQSAFRLLGLVRAPDFAPWVLAAALDSDLAVAEELIERLADVQLLEAVGEDAVGQLRFRFHDLLRSFAQERLRDHGSADEAMERVLGGYLALSKRALHLMSPNSKRDALAPRARLWLPRDLDADLLVGPRPMDWFVTEEAGIVAAVGQAYEHRLWDLTWELADPLHYHFRVLARWAEWVATHELALEAARLAGNRRGEACILRNLGNVYRDQGRPARAIACYEAGLAIATDLDSTLLSAFMLNGMGEVCLDRGRMVEAAAYFERALPAWAGIDDLTGVAYTHTHLAMSYLQLGRLDEALAQAERSLVMQREFHDRSGESYALTAIGDVQRVRGRAEAAAGLYGQVLEIAREQGAKLSESDALIRLGWAHRDRGEVGEAEAAFARALPPYIEYGHRRGEAEATAGLGAVAADAGRFAEAVTRLDQALRIAAEADDALAQARILTLLGDTWAEAGDTGVAAEHRRLAADRFHEVGSPREAELRKPISGN</sequence>
<dbReference type="Gene3D" id="3.40.50.300">
    <property type="entry name" value="P-loop containing nucleotide triphosphate hydrolases"/>
    <property type="match status" value="1"/>
</dbReference>
<dbReference type="Proteomes" id="UP001596514">
    <property type="component" value="Unassembled WGS sequence"/>
</dbReference>
<dbReference type="EMBL" id="JBHTEE010000001">
    <property type="protein sequence ID" value="MFC7602286.1"/>
    <property type="molecule type" value="Genomic_DNA"/>
</dbReference>
<keyword evidence="2" id="KW-0547">Nucleotide-binding</keyword>
<organism evidence="2 3">
    <name type="scientific">Streptosporangium amethystogenes subsp. fukuiense</name>
    <dbReference type="NCBI Taxonomy" id="698418"/>
    <lineage>
        <taxon>Bacteria</taxon>
        <taxon>Bacillati</taxon>
        <taxon>Actinomycetota</taxon>
        <taxon>Actinomycetes</taxon>
        <taxon>Streptosporangiales</taxon>
        <taxon>Streptosporangiaceae</taxon>
        <taxon>Streptosporangium</taxon>
    </lineage>
</organism>
<keyword evidence="3" id="KW-1185">Reference proteome</keyword>
<dbReference type="Pfam" id="PF13432">
    <property type="entry name" value="TPR_16"/>
    <property type="match status" value="1"/>
</dbReference>
<dbReference type="InterPro" id="IPR002182">
    <property type="entry name" value="NB-ARC"/>
</dbReference>
<dbReference type="GO" id="GO:0005524">
    <property type="term" value="F:ATP binding"/>
    <property type="evidence" value="ECO:0007669"/>
    <property type="project" value="UniProtKB-KW"/>
</dbReference>
<dbReference type="SMART" id="SM00028">
    <property type="entry name" value="TPR"/>
    <property type="match status" value="6"/>
</dbReference>
<reference evidence="3" key="1">
    <citation type="journal article" date="2019" name="Int. J. Syst. Evol. Microbiol.">
        <title>The Global Catalogue of Microorganisms (GCM) 10K type strain sequencing project: providing services to taxonomists for standard genome sequencing and annotation.</title>
        <authorList>
            <consortium name="The Broad Institute Genomics Platform"/>
            <consortium name="The Broad Institute Genome Sequencing Center for Infectious Disease"/>
            <person name="Wu L."/>
            <person name="Ma J."/>
        </authorList>
    </citation>
    <scope>NUCLEOTIDE SEQUENCE [LARGE SCALE GENOMIC DNA]</scope>
    <source>
        <strain evidence="3">JCM 10083</strain>
    </source>
</reference>
<evidence type="ECO:0000259" key="1">
    <source>
        <dbReference type="Pfam" id="PF00931"/>
    </source>
</evidence>
<dbReference type="Pfam" id="PF00931">
    <property type="entry name" value="NB-ARC"/>
    <property type="match status" value="1"/>
</dbReference>
<gene>
    <name evidence="2" type="ORF">ACFQVD_19485</name>
</gene>
<dbReference type="PANTHER" id="PTHR47691:SF3">
    <property type="entry name" value="HTH-TYPE TRANSCRIPTIONAL REGULATOR RV0890C-RELATED"/>
    <property type="match status" value="1"/>
</dbReference>